<dbReference type="SUPFAM" id="SSF53850">
    <property type="entry name" value="Periplasmic binding protein-like II"/>
    <property type="match status" value="1"/>
</dbReference>
<accession>A0ABT3QSJ4</accession>
<evidence type="ECO:0000256" key="1">
    <source>
        <dbReference type="SAM" id="SignalP"/>
    </source>
</evidence>
<reference evidence="3 4" key="1">
    <citation type="submission" date="2022-11" db="EMBL/GenBank/DDBJ databases">
        <title>Brucella sp. YY2X, whole genome shotgun sequencing project.</title>
        <authorList>
            <person name="Yang Y."/>
        </authorList>
    </citation>
    <scope>NUCLEOTIDE SEQUENCE [LARGE SCALE GENOMIC DNA]</scope>
    <source>
        <strain evidence="3 4">YY2X</strain>
    </source>
</reference>
<comment type="caution">
    <text evidence="3">The sequence shown here is derived from an EMBL/GenBank/DDBJ whole genome shotgun (WGS) entry which is preliminary data.</text>
</comment>
<proteinExistence type="predicted"/>
<dbReference type="EMBL" id="JAPHAV010000012">
    <property type="protein sequence ID" value="MCX2698590.1"/>
    <property type="molecule type" value="Genomic_DNA"/>
</dbReference>
<gene>
    <name evidence="3" type="ORF">OPR82_17820</name>
</gene>
<name>A0ABT3QSJ4_9HYPH</name>
<dbReference type="RefSeq" id="WP_113533310.1">
    <property type="nucleotide sequence ID" value="NZ_JAPHAV010000012.1"/>
</dbReference>
<evidence type="ECO:0000259" key="2">
    <source>
        <dbReference type="Pfam" id="PF04069"/>
    </source>
</evidence>
<feature type="chain" id="PRO_5045563610" evidence="1">
    <location>
        <begin position="22"/>
        <end position="333"/>
    </location>
</feature>
<sequence>MNYLKICSVAFVLCTSGVTYAKAECGDVSIAAMSWQSADALANVDALILEKGFGCTASVILGDTIPTITSMVEKEQPDILSEATITLLPDVAKRGLEEGRVKSLGHPIPEGTVEGWHIPKYLADAHPDIKTVADALRHPELFPAPEDPSKGAILSGPQSWGSTVVAAQLFKAFEAEKKGFINVDAGSAAGLDGAISKAYERKEGFLTYYWSPTSLMGKYPMVRLEGGVPRDEEEWARCTTVASCGDPKPNYWVAGPVDTLVSSRFEKRPGIAPVIEYLTKRSWTSATVSELMVWMTDNQATGEDGARHFLETRPDLWRKWVPQDIAEKIVADL</sequence>
<evidence type="ECO:0000313" key="3">
    <source>
        <dbReference type="EMBL" id="MCX2698590.1"/>
    </source>
</evidence>
<evidence type="ECO:0000313" key="4">
    <source>
        <dbReference type="Proteomes" id="UP001301216"/>
    </source>
</evidence>
<keyword evidence="1" id="KW-0732">Signal</keyword>
<feature type="signal peptide" evidence="1">
    <location>
        <begin position="1"/>
        <end position="21"/>
    </location>
</feature>
<protein>
    <submittedName>
        <fullName evidence="3">ABC transporter substrate-binding protein</fullName>
    </submittedName>
</protein>
<feature type="domain" description="ABC-type glycine betaine transport system substrate-binding" evidence="2">
    <location>
        <begin position="27"/>
        <end position="311"/>
    </location>
</feature>
<keyword evidence="4" id="KW-1185">Reference proteome</keyword>
<dbReference type="Gene3D" id="3.40.190.100">
    <property type="entry name" value="Glycine betaine-binding periplasmic protein, domain 2"/>
    <property type="match status" value="1"/>
</dbReference>
<organism evidence="3 4">
    <name type="scientific">Ochrobactrum chromiisoli</name>
    <dbReference type="NCBI Taxonomy" id="2993941"/>
    <lineage>
        <taxon>Bacteria</taxon>
        <taxon>Pseudomonadati</taxon>
        <taxon>Pseudomonadota</taxon>
        <taxon>Alphaproteobacteria</taxon>
        <taxon>Hyphomicrobiales</taxon>
        <taxon>Brucellaceae</taxon>
        <taxon>Brucella/Ochrobactrum group</taxon>
        <taxon>Ochrobactrum</taxon>
    </lineage>
</organism>
<dbReference type="Proteomes" id="UP001301216">
    <property type="component" value="Unassembled WGS sequence"/>
</dbReference>
<dbReference type="Pfam" id="PF04069">
    <property type="entry name" value="OpuAC"/>
    <property type="match status" value="1"/>
</dbReference>
<dbReference type="InterPro" id="IPR007210">
    <property type="entry name" value="ABC_Gly_betaine_transp_sub-bd"/>
</dbReference>